<dbReference type="InterPro" id="IPR027417">
    <property type="entry name" value="P-loop_NTPase"/>
</dbReference>
<dbReference type="AlphaFoldDB" id="A0A6J1JCB4"/>
<evidence type="ECO:0000256" key="4">
    <source>
        <dbReference type="ARBA" id="ARBA00022741"/>
    </source>
</evidence>
<comment type="similarity">
    <text evidence="8 9">Belongs to the RuBisCO activase family.</text>
</comment>
<keyword evidence="6" id="KW-0809">Transit peptide</keyword>
<dbReference type="GO" id="GO:0016887">
    <property type="term" value="F:ATP hydrolysis activity"/>
    <property type="evidence" value="ECO:0007669"/>
    <property type="project" value="UniProtKB-UniRule"/>
</dbReference>
<organism evidence="12 13">
    <name type="scientific">Cucurbita maxima</name>
    <name type="common">Pumpkin</name>
    <name type="synonym">Winter squash</name>
    <dbReference type="NCBI Taxonomy" id="3661"/>
    <lineage>
        <taxon>Eukaryota</taxon>
        <taxon>Viridiplantae</taxon>
        <taxon>Streptophyta</taxon>
        <taxon>Embryophyta</taxon>
        <taxon>Tracheophyta</taxon>
        <taxon>Spermatophyta</taxon>
        <taxon>Magnoliopsida</taxon>
        <taxon>eudicotyledons</taxon>
        <taxon>Gunneridae</taxon>
        <taxon>Pentapetalae</taxon>
        <taxon>rosids</taxon>
        <taxon>fabids</taxon>
        <taxon>Cucurbitales</taxon>
        <taxon>Cucurbitaceae</taxon>
        <taxon>Cucurbiteae</taxon>
        <taxon>Cucurbita</taxon>
    </lineage>
</organism>
<protein>
    <recommendedName>
        <fullName evidence="9">Ribulose bisphosphate carboxylase/oxygenase activase, chloroplastic</fullName>
        <shortName evidence="9">RA</shortName>
        <shortName evidence="9">RuBisCO activase</shortName>
    </recommendedName>
</protein>
<dbReference type="Gene3D" id="3.40.50.300">
    <property type="entry name" value="P-loop containing nucleotide triphosphate hydrolases"/>
    <property type="match status" value="1"/>
</dbReference>
<dbReference type="GO" id="GO:0009570">
    <property type="term" value="C:chloroplast stroma"/>
    <property type="evidence" value="ECO:0007669"/>
    <property type="project" value="UniProtKB-SubCell"/>
</dbReference>
<evidence type="ECO:0000256" key="2">
    <source>
        <dbReference type="ARBA" id="ARBA00022528"/>
    </source>
</evidence>
<reference evidence="13" key="1">
    <citation type="submission" date="2025-08" db="UniProtKB">
        <authorList>
            <consortium name="RefSeq"/>
        </authorList>
    </citation>
    <scope>IDENTIFICATION</scope>
    <source>
        <tissue evidence="13">Young leaves</tissue>
    </source>
</reference>
<evidence type="ECO:0000256" key="1">
    <source>
        <dbReference type="ARBA" id="ARBA00004470"/>
    </source>
</evidence>
<dbReference type="PANTHER" id="PTHR32429:SF44">
    <property type="entry name" value="RIBULOSE BISPHOSPHATE CARBOXYLASE_OXYGENASE ACTIVASE, CHLOROPLASTIC"/>
    <property type="match status" value="1"/>
</dbReference>
<evidence type="ECO:0000313" key="13">
    <source>
        <dbReference type="RefSeq" id="XP_022986811.1"/>
    </source>
</evidence>
<dbReference type="GO" id="GO:0046863">
    <property type="term" value="F:ribulose-1,5-bisphosphate carboxylase/oxygenase activator activity"/>
    <property type="evidence" value="ECO:0007669"/>
    <property type="project" value="UniProtKB-UniRule"/>
</dbReference>
<keyword evidence="3 9" id="KW-0934">Plastid</keyword>
<dbReference type="GO" id="GO:0009579">
    <property type="term" value="C:thylakoid"/>
    <property type="evidence" value="ECO:0007669"/>
    <property type="project" value="TreeGrafter"/>
</dbReference>
<keyword evidence="2 9" id="KW-0150">Chloroplast</keyword>
<feature type="domain" description="Ribulose bisphosphate carboxylase/oxygenase activase AAA helical" evidence="11">
    <location>
        <begin position="306"/>
        <end position="401"/>
    </location>
</feature>
<gene>
    <name evidence="13" type="primary">LOC111484446</name>
</gene>
<sequence>MAATVSTVGAVNRTTLNNSNYGGLVPNSAFLGSRLKVSSKSTTSKMVIGNFKIVAEYNEEKQTEKDKWRGLAFDTSDDQQDITRGKGLADPLFQAPMGTGTHNAVLSSYEYVSAGLRQYNFDNNMDGFYIAPAFMDKLMVHIVKNFMNLPNIKVPLILGIWGGKGQGKSFQCELVFAKMGINPIMMSAGELESGNAGEPAKLIRQRYREAADIIKKGKMSCLFINDLDAGAGRFGGATQYTVNNQMVNATLMNIADNPTNVQLPGLYNKEENPRVPIIVTGNDFSTLYAPLIRDGRMDKFYWAPTREDRIGICTGIFRTDGVPTEDIVKLVDTFPGQSIDFFGALRARVYDNEVRKWAAGVGVESIGKNLVNSKEGPPTFNQPKMTLEKLLEYGNMLIMEQENVKRVKLADKYLKEAALGDANEDVVQFETFQEAVLEDATENVVQSETSNEAALVNANEDTVEVLKDTNEDVAQSGTSYEVSLGDANEDAVQSKTSYVAVEDATEEDVVQSGNSVALIDANEDVLQSGTSSEAAPVIANEDVVQTGTSYESMGEEERNKLISLFLKAVQIHLLKTMSQHPDSATKASSTDS</sequence>
<evidence type="ECO:0000256" key="6">
    <source>
        <dbReference type="ARBA" id="ARBA00022946"/>
    </source>
</evidence>
<evidence type="ECO:0000256" key="8">
    <source>
        <dbReference type="ARBA" id="ARBA00025781"/>
    </source>
</evidence>
<evidence type="ECO:0000256" key="3">
    <source>
        <dbReference type="ARBA" id="ARBA00022640"/>
    </source>
</evidence>
<dbReference type="Gene3D" id="1.10.8.1070">
    <property type="match status" value="1"/>
</dbReference>
<accession>A0A6J1JCB4</accession>
<feature type="domain" description="ATPase AAA-type core" evidence="10">
    <location>
        <begin position="160"/>
        <end position="303"/>
    </location>
</feature>
<evidence type="ECO:0000256" key="9">
    <source>
        <dbReference type="RuleBase" id="RU369045"/>
    </source>
</evidence>
<dbReference type="Proteomes" id="UP000504608">
    <property type="component" value="Unplaced"/>
</dbReference>
<dbReference type="SUPFAM" id="SSF52540">
    <property type="entry name" value="P-loop containing nucleoside triphosphate hydrolases"/>
    <property type="match status" value="1"/>
</dbReference>
<evidence type="ECO:0000256" key="7">
    <source>
        <dbReference type="ARBA" id="ARBA00025556"/>
    </source>
</evidence>
<comment type="function">
    <text evidence="7 9">Activation of RuBisCO (ribulose-1,5-bisphosphate carboxylase/oxygenase; EC 4.1.1.39) involves the ATP-dependent carboxylation of the epsilon-amino group of lysine leading to a carbamate structure.</text>
</comment>
<dbReference type="PANTHER" id="PTHR32429">
    <property type="match status" value="1"/>
</dbReference>
<dbReference type="InterPro" id="IPR003959">
    <property type="entry name" value="ATPase_AAA_core"/>
</dbReference>
<keyword evidence="4 9" id="KW-0547">Nucleotide-binding</keyword>
<dbReference type="RefSeq" id="XP_022986811.1">
    <property type="nucleotide sequence ID" value="XM_023131043.1"/>
</dbReference>
<dbReference type="InterPro" id="IPR048571">
    <property type="entry name" value="RuBisCO_activase_AAA_helical"/>
</dbReference>
<evidence type="ECO:0000313" key="12">
    <source>
        <dbReference type="Proteomes" id="UP000504608"/>
    </source>
</evidence>
<proteinExistence type="inferred from homology"/>
<name>A0A6J1JCB4_CUCMA</name>
<comment type="subcellular location">
    <subcellularLocation>
        <location evidence="1 9">Plastid</location>
        <location evidence="1 9">Chloroplast stroma</location>
    </subcellularLocation>
</comment>
<dbReference type="Pfam" id="PF00004">
    <property type="entry name" value="AAA"/>
    <property type="match status" value="1"/>
</dbReference>
<dbReference type="FunFam" id="1.10.8.1070:FF:000001">
    <property type="entry name" value="Ribulose bisphosphate carboxylase/oxygenase activase, chloroplastic"/>
    <property type="match status" value="1"/>
</dbReference>
<dbReference type="FunFam" id="3.40.50.300:FF:000258">
    <property type="entry name" value="Ribulose bisphosphate carboxylase/oxygenase activase, chloroplastic"/>
    <property type="match status" value="1"/>
</dbReference>
<evidence type="ECO:0000259" key="11">
    <source>
        <dbReference type="Pfam" id="PF21228"/>
    </source>
</evidence>
<dbReference type="GeneID" id="111484446"/>
<dbReference type="Pfam" id="PF21228">
    <property type="entry name" value="RuBisCO_activase_AAA_helical"/>
    <property type="match status" value="1"/>
</dbReference>
<dbReference type="InterPro" id="IPR044960">
    <property type="entry name" value="RCA-like"/>
</dbReference>
<keyword evidence="5 9" id="KW-0067">ATP-binding</keyword>
<dbReference type="GO" id="GO:0005524">
    <property type="term" value="F:ATP binding"/>
    <property type="evidence" value="ECO:0007669"/>
    <property type="project" value="UniProtKB-UniRule"/>
</dbReference>
<evidence type="ECO:0000256" key="5">
    <source>
        <dbReference type="ARBA" id="ARBA00022840"/>
    </source>
</evidence>
<keyword evidence="12" id="KW-1185">Reference proteome</keyword>
<evidence type="ECO:0000259" key="10">
    <source>
        <dbReference type="Pfam" id="PF00004"/>
    </source>
</evidence>